<organism evidence="2 3">
    <name type="scientific">Papaver somniferum</name>
    <name type="common">Opium poppy</name>
    <dbReference type="NCBI Taxonomy" id="3469"/>
    <lineage>
        <taxon>Eukaryota</taxon>
        <taxon>Viridiplantae</taxon>
        <taxon>Streptophyta</taxon>
        <taxon>Embryophyta</taxon>
        <taxon>Tracheophyta</taxon>
        <taxon>Spermatophyta</taxon>
        <taxon>Magnoliopsida</taxon>
        <taxon>Ranunculales</taxon>
        <taxon>Papaveraceae</taxon>
        <taxon>Papaveroideae</taxon>
        <taxon>Papaver</taxon>
    </lineage>
</organism>
<feature type="region of interest" description="Disordered" evidence="1">
    <location>
        <begin position="19"/>
        <end position="38"/>
    </location>
</feature>
<dbReference type="EMBL" id="CM010721">
    <property type="protein sequence ID" value="RZC70079.1"/>
    <property type="molecule type" value="Genomic_DNA"/>
</dbReference>
<gene>
    <name evidence="2" type="ORF">C5167_033204</name>
</gene>
<name>A0A4Y7KDN5_PAPSO</name>
<reference evidence="2 3" key="1">
    <citation type="journal article" date="2018" name="Science">
        <title>The opium poppy genome and morphinan production.</title>
        <authorList>
            <person name="Guo L."/>
            <person name="Winzer T."/>
            <person name="Yang X."/>
            <person name="Li Y."/>
            <person name="Ning Z."/>
            <person name="He Z."/>
            <person name="Teodor R."/>
            <person name="Lu Y."/>
            <person name="Bowser T.A."/>
            <person name="Graham I.A."/>
            <person name="Ye K."/>
        </authorList>
    </citation>
    <scope>NUCLEOTIDE SEQUENCE [LARGE SCALE GENOMIC DNA]</scope>
    <source>
        <strain evidence="3">cv. HN1</strain>
        <tissue evidence="2">Leaves</tissue>
    </source>
</reference>
<sequence length="87" mass="9933">MRNVDFDLNKFFKEKNKGGVKEKKKMAKERGRKVQTWNSGGTERATVEFLLPSSVGSKTRSTAVVTTVRLLQRSLWIGNSPELQRHL</sequence>
<evidence type="ECO:0000313" key="3">
    <source>
        <dbReference type="Proteomes" id="UP000316621"/>
    </source>
</evidence>
<dbReference type="AlphaFoldDB" id="A0A4Y7KDN5"/>
<protein>
    <submittedName>
        <fullName evidence="2">Uncharacterized protein</fullName>
    </submittedName>
</protein>
<keyword evidence="3" id="KW-1185">Reference proteome</keyword>
<dbReference type="Proteomes" id="UP000316621">
    <property type="component" value="Chromosome 7"/>
</dbReference>
<dbReference type="Gramene" id="RZC70079">
    <property type="protein sequence ID" value="RZC70079"/>
    <property type="gene ID" value="C5167_033204"/>
</dbReference>
<evidence type="ECO:0000313" key="2">
    <source>
        <dbReference type="EMBL" id="RZC70079.1"/>
    </source>
</evidence>
<evidence type="ECO:0000256" key="1">
    <source>
        <dbReference type="SAM" id="MobiDB-lite"/>
    </source>
</evidence>
<proteinExistence type="predicted"/>
<accession>A0A4Y7KDN5</accession>
<feature type="compositionally biased region" description="Basic residues" evidence="1">
    <location>
        <begin position="22"/>
        <end position="33"/>
    </location>
</feature>